<name>A0A327NGC7_9BACT</name>
<evidence type="ECO:0000313" key="2">
    <source>
        <dbReference type="Proteomes" id="UP000249016"/>
    </source>
</evidence>
<protein>
    <submittedName>
        <fullName evidence="1">Uncharacterized protein</fullName>
    </submittedName>
</protein>
<sequence length="405" mass="44460">MRVKVQAQLLFNSIVRFGAADIDFILQKNGQEVTKTAYSKGGYYDGLDIPDTIQIDTSVDCLAGDELTLRLTGSSRTTFSDYAYYFSLASGDTWASFTPDSLVHLGDIWPVAQNLPADITCSDLALTIAKVMQGTYVVDSLHNTVKLVPLDDVIDNIPNAKDWSKNTDESVQPELTVQFDGYSAKNWYKWREYEDKTSIGYGDGFITCGNTANSKESTLFELPFMACIDSSTTVGGYGNPIYIKTRSISKSGDTITVNKNDAAARLILVEPTKTVVVQTNTLTPSGDIVKVGVTLTACWWAKRPMGARVDDNAFSLAFTGVSGQVEESLITRHFTATKRILRRPRMLNASVYLHPSDIATLDLSVPIRLKGVRLGSLDINDNLFYLNSLGPYRSGMVCNATLIVL</sequence>
<keyword evidence="2" id="KW-1185">Reference proteome</keyword>
<gene>
    <name evidence="1" type="ORF">HMF3257_00735</name>
</gene>
<reference evidence="1 2" key="1">
    <citation type="submission" date="2018-06" db="EMBL/GenBank/DDBJ databases">
        <title>Spirosoma sp. HMF3257 Genome sequencing and assembly.</title>
        <authorList>
            <person name="Kang H."/>
            <person name="Cha I."/>
            <person name="Kim H."/>
            <person name="Kang J."/>
            <person name="Joh K."/>
        </authorList>
    </citation>
    <scope>NUCLEOTIDE SEQUENCE [LARGE SCALE GENOMIC DNA]</scope>
    <source>
        <strain evidence="1 2">HMF3257</strain>
    </source>
</reference>
<dbReference type="Proteomes" id="UP000249016">
    <property type="component" value="Unassembled WGS sequence"/>
</dbReference>
<organism evidence="1 2">
    <name type="scientific">Spirosoma telluris</name>
    <dbReference type="NCBI Taxonomy" id="2183553"/>
    <lineage>
        <taxon>Bacteria</taxon>
        <taxon>Pseudomonadati</taxon>
        <taxon>Bacteroidota</taxon>
        <taxon>Cytophagia</taxon>
        <taxon>Cytophagales</taxon>
        <taxon>Cytophagaceae</taxon>
        <taxon>Spirosoma</taxon>
    </lineage>
</organism>
<dbReference type="EMBL" id="QLII01000001">
    <property type="protein sequence ID" value="RAI73329.1"/>
    <property type="molecule type" value="Genomic_DNA"/>
</dbReference>
<dbReference type="OrthoDB" id="910810at2"/>
<evidence type="ECO:0000313" key="1">
    <source>
        <dbReference type="EMBL" id="RAI73329.1"/>
    </source>
</evidence>
<accession>A0A327NGC7</accession>
<dbReference type="RefSeq" id="WP_111340211.1">
    <property type="nucleotide sequence ID" value="NZ_QLII01000001.1"/>
</dbReference>
<proteinExistence type="predicted"/>
<comment type="caution">
    <text evidence="1">The sequence shown here is derived from an EMBL/GenBank/DDBJ whole genome shotgun (WGS) entry which is preliminary data.</text>
</comment>
<dbReference type="AlphaFoldDB" id="A0A327NGC7"/>